<dbReference type="EMBL" id="KB320577">
    <property type="protein sequence ID" value="ELW68211.1"/>
    <property type="molecule type" value="Genomic_DNA"/>
</dbReference>
<proteinExistence type="predicted"/>
<dbReference type="InterPro" id="IPR029251">
    <property type="entry name" value="Faap100"/>
</dbReference>
<dbReference type="FunCoup" id="L9KZJ3">
    <property type="interactions" value="1443"/>
</dbReference>
<keyword evidence="2" id="KW-1185">Reference proteome</keyword>
<reference evidence="2" key="1">
    <citation type="submission" date="2012-07" db="EMBL/GenBank/DDBJ databases">
        <title>Genome of the Chinese tree shrew, a rising model animal genetically related to primates.</title>
        <authorList>
            <person name="Zhang G."/>
            <person name="Fan Y."/>
            <person name="Yao Y."/>
            <person name="Huang Z."/>
        </authorList>
    </citation>
    <scope>NUCLEOTIDE SEQUENCE [LARGE SCALE GENOMIC DNA]</scope>
</reference>
<dbReference type="GO" id="GO:0005654">
    <property type="term" value="C:nucleoplasm"/>
    <property type="evidence" value="ECO:0007669"/>
    <property type="project" value="TreeGrafter"/>
</dbReference>
<sequence>MSVVGSFWPSCWAPAETLPTRAAVAPRGRCLVERGQLRAGPPSAWLAVSLLPTCAQLSPNIQAVYRFPGRVWHLEFLAPRRALYVLCAWKGLYCLSLDHPSRPASQDDGESEDGEPPSPVVPVDPDACVLLDASLCAFTLLDNVLVTLVQGPAQWKMQLFDRPCPGEDPRPGDQIGEVTLSACTPVAGVPGNPTSPPFLPVLCCVLPPGTRVTHSHTWGHGSFVLDEALFGLLFGADATLLESPVILCGLPDGQLCCVVLKALVLPRSVPSDPAALVQILHHLEEPVVFIGAVRTEPWAGEAMGETLSTVHADCLVALGHHGRTLAIKASWGESGNPVPELREYHLVEPVLCAACGGGGHVYYSTPTDLCVVDLSWGGSPADPEEPSGGPGTLPALLCPASLSICSAVALSVAPGEAKGSAKLFALSAKGRLMRCSLDSTSELPGSARATPESTGRRVKELLSGIGAVSERVSFLKRAVDQRNQALASLNEAMNVSCALLSSRGGPRPISCTITAAWGRPSLRDVLTATCLLESSGGFQLGHGWALCVQVLSCSRALDLDAAGSAVTYTIPVDQLGPGSRREVALPLGPGEDGELDLPVTVSCALFYSLREAVGGALAPVDSWEDPSLDERAPNILPEQEGICLPLSRHTVDMLQGLRFPSLLPAHAQVTCLLGPAGNPVDAFLDTRRELGPEPAGPTSPQTKALSPSVACIKVSAELLRAALQHGPPGVPLSCATLQWLLAENAAVDVVRARALSSVQGVAPDGADVHLIVAMVDLCPAGPLQVVEVQVESPSLADLCRAHHAIIGRLQTLVMEQAAQGSSPPDLRVQYLRQIHANHEVLLREVQSLRDRLCREDEAGSHATAQRLLQVYRQLRNGTPAWSCCDPPAPAPTAFTA</sequence>
<dbReference type="AlphaFoldDB" id="L9KZJ3"/>
<organism evidence="1 2">
    <name type="scientific">Tupaia chinensis</name>
    <name type="common">Chinese tree shrew</name>
    <name type="synonym">Tupaia belangeri chinensis</name>
    <dbReference type="NCBI Taxonomy" id="246437"/>
    <lineage>
        <taxon>Eukaryota</taxon>
        <taxon>Metazoa</taxon>
        <taxon>Chordata</taxon>
        <taxon>Craniata</taxon>
        <taxon>Vertebrata</taxon>
        <taxon>Euteleostomi</taxon>
        <taxon>Mammalia</taxon>
        <taxon>Eutheria</taxon>
        <taxon>Euarchontoglires</taxon>
        <taxon>Scandentia</taxon>
        <taxon>Tupaiidae</taxon>
        <taxon>Tupaia</taxon>
    </lineage>
</organism>
<dbReference type="GO" id="GO:0043240">
    <property type="term" value="C:Fanconi anaemia nuclear complex"/>
    <property type="evidence" value="ECO:0007669"/>
    <property type="project" value="InterPro"/>
</dbReference>
<dbReference type="Pfam" id="PF15146">
    <property type="entry name" value="FANCAA"/>
    <property type="match status" value="1"/>
</dbReference>
<dbReference type="PANTHER" id="PTHR14890:SF1">
    <property type="entry name" value="FANCONI ANEMIA CORE COMPLEX-ASSOCIATED PROTEIN 100"/>
    <property type="match status" value="1"/>
</dbReference>
<dbReference type="STRING" id="246437.L9KZJ3"/>
<accession>L9KZJ3</accession>
<dbReference type="PANTHER" id="PTHR14890">
    <property type="entry name" value="FANCONI ANEMIA CORE COMPLEX-ASSOCIATED PROTEIN 100"/>
    <property type="match status" value="1"/>
</dbReference>
<gene>
    <name evidence="1" type="ORF">TREES_T100007398</name>
</gene>
<evidence type="ECO:0000313" key="1">
    <source>
        <dbReference type="EMBL" id="ELW68211.1"/>
    </source>
</evidence>
<evidence type="ECO:0000313" key="2">
    <source>
        <dbReference type="Proteomes" id="UP000011518"/>
    </source>
</evidence>
<name>L9KZJ3_TUPCH</name>
<protein>
    <submittedName>
        <fullName evidence="1">Fanconi anemia-associated protein of 100 kDa</fullName>
    </submittedName>
</protein>
<dbReference type="InParanoid" id="L9KZJ3"/>
<dbReference type="GO" id="GO:0036297">
    <property type="term" value="P:interstrand cross-link repair"/>
    <property type="evidence" value="ECO:0007669"/>
    <property type="project" value="InterPro"/>
</dbReference>
<reference evidence="2" key="2">
    <citation type="journal article" date="2013" name="Nat. Commun.">
        <title>Genome of the Chinese tree shrew.</title>
        <authorList>
            <person name="Fan Y."/>
            <person name="Huang Z.Y."/>
            <person name="Cao C.C."/>
            <person name="Chen C.S."/>
            <person name="Chen Y.X."/>
            <person name="Fan D.D."/>
            <person name="He J."/>
            <person name="Hou H.L."/>
            <person name="Hu L."/>
            <person name="Hu X.T."/>
            <person name="Jiang X.T."/>
            <person name="Lai R."/>
            <person name="Lang Y.S."/>
            <person name="Liang B."/>
            <person name="Liao S.G."/>
            <person name="Mu D."/>
            <person name="Ma Y.Y."/>
            <person name="Niu Y.Y."/>
            <person name="Sun X.Q."/>
            <person name="Xia J.Q."/>
            <person name="Xiao J."/>
            <person name="Xiong Z.Q."/>
            <person name="Xu L."/>
            <person name="Yang L."/>
            <person name="Zhang Y."/>
            <person name="Zhao W."/>
            <person name="Zhao X.D."/>
            <person name="Zheng Y.T."/>
            <person name="Zhou J.M."/>
            <person name="Zhu Y.B."/>
            <person name="Zhang G.J."/>
            <person name="Wang J."/>
            <person name="Yao Y.G."/>
        </authorList>
    </citation>
    <scope>NUCLEOTIDE SEQUENCE [LARGE SCALE GENOMIC DNA]</scope>
</reference>
<dbReference type="eggNOG" id="ENOG502QTI0">
    <property type="taxonomic scope" value="Eukaryota"/>
</dbReference>
<dbReference type="Proteomes" id="UP000011518">
    <property type="component" value="Unassembled WGS sequence"/>
</dbReference>